<dbReference type="AlphaFoldDB" id="A0A183KWZ2"/>
<evidence type="ECO:0000313" key="2">
    <source>
        <dbReference type="Proteomes" id="UP000279833"/>
    </source>
</evidence>
<keyword evidence="2" id="KW-1185">Reference proteome</keyword>
<sequence length="85" mass="9632">MIFPSDSLFSDKIPCKSEENMLNEPSHDQKPDVLLKDADYSNDPLLCNDILNKFEETISEESNLGVISNICFLWETCSVRSTSTK</sequence>
<name>A0A183KWZ2_9TREM</name>
<dbReference type="EMBL" id="UZAK01042779">
    <property type="protein sequence ID" value="VDP69603.1"/>
    <property type="molecule type" value="Genomic_DNA"/>
</dbReference>
<dbReference type="WBParaSite" id="SCUD_0001958901-mRNA-1">
    <property type="protein sequence ID" value="SCUD_0001958901-mRNA-1"/>
    <property type="gene ID" value="SCUD_0001958901"/>
</dbReference>
<reference evidence="3" key="1">
    <citation type="submission" date="2016-06" db="UniProtKB">
        <authorList>
            <consortium name="WormBaseParasite"/>
        </authorList>
    </citation>
    <scope>IDENTIFICATION</scope>
</reference>
<dbReference type="Proteomes" id="UP000279833">
    <property type="component" value="Unassembled WGS sequence"/>
</dbReference>
<proteinExistence type="predicted"/>
<accession>A0A183KWZ2</accession>
<gene>
    <name evidence="1" type="ORF">SCUD_LOCUS19588</name>
</gene>
<protein>
    <submittedName>
        <fullName evidence="3">Ovule protein</fullName>
    </submittedName>
</protein>
<evidence type="ECO:0000313" key="1">
    <source>
        <dbReference type="EMBL" id="VDP69603.1"/>
    </source>
</evidence>
<reference evidence="1 2" key="2">
    <citation type="submission" date="2018-11" db="EMBL/GenBank/DDBJ databases">
        <authorList>
            <consortium name="Pathogen Informatics"/>
        </authorList>
    </citation>
    <scope>NUCLEOTIDE SEQUENCE [LARGE SCALE GENOMIC DNA]</scope>
    <source>
        <strain evidence="1">Dakar</strain>
        <strain evidence="2">Dakar, Senegal</strain>
    </source>
</reference>
<evidence type="ECO:0000313" key="3">
    <source>
        <dbReference type="WBParaSite" id="SCUD_0001958901-mRNA-1"/>
    </source>
</evidence>
<organism evidence="3">
    <name type="scientific">Schistosoma curassoni</name>
    <dbReference type="NCBI Taxonomy" id="6186"/>
    <lineage>
        <taxon>Eukaryota</taxon>
        <taxon>Metazoa</taxon>
        <taxon>Spiralia</taxon>
        <taxon>Lophotrochozoa</taxon>
        <taxon>Platyhelminthes</taxon>
        <taxon>Trematoda</taxon>
        <taxon>Digenea</taxon>
        <taxon>Strigeidida</taxon>
        <taxon>Schistosomatoidea</taxon>
        <taxon>Schistosomatidae</taxon>
        <taxon>Schistosoma</taxon>
    </lineage>
</organism>